<proteinExistence type="inferred from homology"/>
<dbReference type="GO" id="GO:0000287">
    <property type="term" value="F:magnesium ion binding"/>
    <property type="evidence" value="ECO:0007669"/>
    <property type="project" value="InterPro"/>
</dbReference>
<dbReference type="InterPro" id="IPR017850">
    <property type="entry name" value="Alkaline_phosphatase_core_sf"/>
</dbReference>
<dbReference type="GO" id="GO:0005829">
    <property type="term" value="C:cytosol"/>
    <property type="evidence" value="ECO:0007669"/>
    <property type="project" value="TreeGrafter"/>
</dbReference>
<dbReference type="RefSeq" id="WP_138467004.1">
    <property type="nucleotide sequence ID" value="NZ_VBSX01000001.1"/>
</dbReference>
<protein>
    <submittedName>
        <fullName evidence="6">Phosphopentomutase</fullName>
    </submittedName>
</protein>
<reference evidence="6 7" key="1">
    <citation type="submission" date="2019-05" db="EMBL/GenBank/DDBJ databases">
        <title>The metagenome of a microbial culture collection derived from dairy environment covers the genomic content of the human microbiome.</title>
        <authorList>
            <person name="Roder T."/>
            <person name="Wuthrich D."/>
            <person name="Sattari Z."/>
            <person name="Von Ah U."/>
            <person name="Bar C."/>
            <person name="Ronchi F."/>
            <person name="Macpherson A.J."/>
            <person name="Ganal-Vonarburg S.C."/>
            <person name="Bruggmann R."/>
            <person name="Vergeres G."/>
        </authorList>
    </citation>
    <scope>NUCLEOTIDE SEQUENCE [LARGE SCALE GENOMIC DNA]</scope>
    <source>
        <strain evidence="6 7">FAM 1079</strain>
    </source>
</reference>
<gene>
    <name evidence="6" type="ORF">FEZ41_00115</name>
</gene>
<name>A0A5R9D0Y4_9LACO</name>
<dbReference type="GO" id="GO:0009117">
    <property type="term" value="P:nucleotide metabolic process"/>
    <property type="evidence" value="ECO:0007669"/>
    <property type="project" value="InterPro"/>
</dbReference>
<dbReference type="Proteomes" id="UP000305100">
    <property type="component" value="Unassembled WGS sequence"/>
</dbReference>
<dbReference type="InterPro" id="IPR010045">
    <property type="entry name" value="DeoB"/>
</dbReference>
<dbReference type="SUPFAM" id="SSF53649">
    <property type="entry name" value="Alkaline phosphatase-like"/>
    <property type="match status" value="1"/>
</dbReference>
<evidence type="ECO:0000256" key="3">
    <source>
        <dbReference type="ARBA" id="ARBA00023211"/>
    </source>
</evidence>
<dbReference type="Pfam" id="PF01676">
    <property type="entry name" value="Metalloenzyme"/>
    <property type="match status" value="1"/>
</dbReference>
<evidence type="ECO:0000256" key="4">
    <source>
        <dbReference type="ARBA" id="ARBA00023235"/>
    </source>
</evidence>
<dbReference type="PANTHER" id="PTHR21110">
    <property type="entry name" value="PHOSPHOPENTOMUTASE"/>
    <property type="match status" value="1"/>
</dbReference>
<dbReference type="EMBL" id="VBSX01000001">
    <property type="protein sequence ID" value="TLQ21138.1"/>
    <property type="molecule type" value="Genomic_DNA"/>
</dbReference>
<comment type="similarity">
    <text evidence="1">Belongs to the phosphopentomutase family.</text>
</comment>
<evidence type="ECO:0000256" key="2">
    <source>
        <dbReference type="ARBA" id="ARBA00022723"/>
    </source>
</evidence>
<feature type="domain" description="Metalloenzyme" evidence="5">
    <location>
        <begin position="162"/>
        <end position="263"/>
    </location>
</feature>
<organism evidence="6 7">
    <name type="scientific">Lentilactobacillus parafarraginis</name>
    <dbReference type="NCBI Taxonomy" id="390842"/>
    <lineage>
        <taxon>Bacteria</taxon>
        <taxon>Bacillati</taxon>
        <taxon>Bacillota</taxon>
        <taxon>Bacilli</taxon>
        <taxon>Lactobacillales</taxon>
        <taxon>Lactobacillaceae</taxon>
        <taxon>Lentilactobacillus</taxon>
    </lineage>
</organism>
<evidence type="ECO:0000256" key="1">
    <source>
        <dbReference type="ARBA" id="ARBA00010373"/>
    </source>
</evidence>
<evidence type="ECO:0000259" key="5">
    <source>
        <dbReference type="Pfam" id="PF01676"/>
    </source>
</evidence>
<keyword evidence="4" id="KW-0413">Isomerase</keyword>
<keyword evidence="2" id="KW-0479">Metal-binding</keyword>
<accession>A0A5R9D0Y4</accession>
<dbReference type="GO" id="GO:0008973">
    <property type="term" value="F:phosphopentomutase activity"/>
    <property type="evidence" value="ECO:0007669"/>
    <property type="project" value="InterPro"/>
</dbReference>
<dbReference type="PANTHER" id="PTHR21110:SF0">
    <property type="entry name" value="PHOSPHOPENTOMUTASE"/>
    <property type="match status" value="1"/>
</dbReference>
<keyword evidence="3" id="KW-0464">Manganese</keyword>
<dbReference type="AlphaFoldDB" id="A0A5R9D0Y4"/>
<dbReference type="OrthoDB" id="9769930at2"/>
<dbReference type="Gene3D" id="3.40.720.10">
    <property type="entry name" value="Alkaline Phosphatase, subunit A"/>
    <property type="match status" value="1"/>
</dbReference>
<dbReference type="GO" id="GO:0043094">
    <property type="term" value="P:metabolic compound salvage"/>
    <property type="evidence" value="ECO:0007669"/>
    <property type="project" value="InterPro"/>
</dbReference>
<sequence length="278" mass="30379">MNFQRVILMDIASLGIGEASDAKDFNAVGADTIGHVAAEVKGTLKLPTLGRLGLGNIRFGHPINGLPPVDHPLGFYGKIHLQGMGNDPESGTREMLDYQDGTRVTSVIDPIVKFSDDYAQSIMITNYQSYIANQNLADIVAVNRDNLAFQTLHHEVNLPVKGFIYIALQNLRQDAENGDREAYLEDLREVDQQIAQTINEMHQTDLLIVTASFANDMTLAVSPTREYLPLIAYTPTNQDGQSLGIRHSIADIGATIADVFSLDYSTESVGQSFLGELG</sequence>
<dbReference type="InterPro" id="IPR006124">
    <property type="entry name" value="Metalloenzyme"/>
</dbReference>
<comment type="caution">
    <text evidence="6">The sequence shown here is derived from an EMBL/GenBank/DDBJ whole genome shotgun (WGS) entry which is preliminary data.</text>
</comment>
<evidence type="ECO:0000313" key="7">
    <source>
        <dbReference type="Proteomes" id="UP000305100"/>
    </source>
</evidence>
<evidence type="ECO:0000313" key="6">
    <source>
        <dbReference type="EMBL" id="TLQ21138.1"/>
    </source>
</evidence>